<accession>A0A174DRW4</accession>
<protein>
    <submittedName>
        <fullName evidence="3">Hydroxypyruvate isomerase</fullName>
    </submittedName>
</protein>
<dbReference type="SUPFAM" id="SSF51658">
    <property type="entry name" value="Xylose isomerase-like"/>
    <property type="match status" value="1"/>
</dbReference>
<name>A0A174DRW4_9FIRM</name>
<reference evidence="7 8" key="2">
    <citation type="submission" date="2018-08" db="EMBL/GenBank/DDBJ databases">
        <title>A genome reference for cultivated species of the human gut microbiota.</title>
        <authorList>
            <person name="Zou Y."/>
            <person name="Xue W."/>
            <person name="Luo G."/>
        </authorList>
    </citation>
    <scope>NUCLEOTIDE SEQUENCE [LARGE SCALE GENOMIC DNA]</scope>
    <source>
        <strain evidence="4 7">AF19-13AC</strain>
        <strain evidence="5 8">TF05-11AC</strain>
    </source>
</reference>
<dbReference type="Pfam" id="PF01261">
    <property type="entry name" value="AP_endonuc_2"/>
    <property type="match status" value="1"/>
</dbReference>
<dbReference type="Gene3D" id="3.20.20.150">
    <property type="entry name" value="Divalent-metal-dependent TIM barrel enzymes"/>
    <property type="match status" value="1"/>
</dbReference>
<dbReference type="EMBL" id="QTJW01000010">
    <property type="protein sequence ID" value="RGD69563.1"/>
    <property type="molecule type" value="Genomic_DNA"/>
</dbReference>
<evidence type="ECO:0000313" key="8">
    <source>
        <dbReference type="Proteomes" id="UP000261257"/>
    </source>
</evidence>
<evidence type="ECO:0000256" key="1">
    <source>
        <dbReference type="ARBA" id="ARBA00023235"/>
    </source>
</evidence>
<feature type="domain" description="Xylose isomerase-like TIM barrel" evidence="2">
    <location>
        <begin position="80"/>
        <end position="242"/>
    </location>
</feature>
<evidence type="ECO:0000313" key="5">
    <source>
        <dbReference type="EMBL" id="RGM05356.1"/>
    </source>
</evidence>
<dbReference type="PANTHER" id="PTHR43489">
    <property type="entry name" value="ISOMERASE"/>
    <property type="match status" value="1"/>
</dbReference>
<evidence type="ECO:0000313" key="4">
    <source>
        <dbReference type="EMBL" id="RGD69563.1"/>
    </source>
</evidence>
<dbReference type="InterPro" id="IPR013022">
    <property type="entry name" value="Xyl_isomerase-like_TIM-brl"/>
</dbReference>
<organism evidence="3 6">
    <name type="scientific">Hungatella hathewayi</name>
    <dbReference type="NCBI Taxonomy" id="154046"/>
    <lineage>
        <taxon>Bacteria</taxon>
        <taxon>Bacillati</taxon>
        <taxon>Bacillota</taxon>
        <taxon>Clostridia</taxon>
        <taxon>Lachnospirales</taxon>
        <taxon>Lachnospiraceae</taxon>
        <taxon>Hungatella</taxon>
    </lineage>
</organism>
<gene>
    <name evidence="4" type="ORF">DWX31_16040</name>
    <name evidence="5" type="ORF">DXC39_11085</name>
    <name evidence="3" type="ORF">ERS852407_02341</name>
</gene>
<dbReference type="EMBL" id="CYZE01000005">
    <property type="protein sequence ID" value="CUO28213.1"/>
    <property type="molecule type" value="Genomic_DNA"/>
</dbReference>
<dbReference type="Proteomes" id="UP000095651">
    <property type="component" value="Unassembled WGS sequence"/>
</dbReference>
<evidence type="ECO:0000259" key="2">
    <source>
        <dbReference type="Pfam" id="PF01261"/>
    </source>
</evidence>
<reference evidence="3 6" key="1">
    <citation type="submission" date="2015-09" db="EMBL/GenBank/DDBJ databases">
        <authorList>
            <consortium name="Pathogen Informatics"/>
        </authorList>
    </citation>
    <scope>NUCLEOTIDE SEQUENCE [LARGE SCALE GENOMIC DNA]</scope>
    <source>
        <strain evidence="3 6">2789STDY5608850</strain>
    </source>
</reference>
<dbReference type="GO" id="GO:0016853">
    <property type="term" value="F:isomerase activity"/>
    <property type="evidence" value="ECO:0007669"/>
    <property type="project" value="UniProtKB-KW"/>
</dbReference>
<dbReference type="Proteomes" id="UP000261023">
    <property type="component" value="Unassembled WGS sequence"/>
</dbReference>
<evidence type="ECO:0000313" key="3">
    <source>
        <dbReference type="EMBL" id="CUO28213.1"/>
    </source>
</evidence>
<dbReference type="Proteomes" id="UP000261257">
    <property type="component" value="Unassembled WGS sequence"/>
</dbReference>
<dbReference type="EMBL" id="QSSQ01000007">
    <property type="protein sequence ID" value="RGM05356.1"/>
    <property type="molecule type" value="Genomic_DNA"/>
</dbReference>
<proteinExistence type="predicted"/>
<sequence>MSERFKFGIVVDVVPLKDVPGGYEYFEVPASIHGDPILCDADWEVWRDQYIADGRPCMTTSHLLGPGMLWQGGSGKYYDRELIAFSLEREFKRMSQLGVKYIGCWGGHFRCQEGFDRTTAIDQALSTINMAADFAAKYDMQIALEPQAEPDTLFPRYLEGVAFAKMTGRSNVKVMADLNYFLELGQPLEDILKYPEYCLNVHIQGDGGAQPNVGDRRDILKHLFEVLKEAGYDKGVSVACPWVITNGASEIDYAYETEKTLKFVQEIRDEVYK</sequence>
<evidence type="ECO:0000313" key="7">
    <source>
        <dbReference type="Proteomes" id="UP000261023"/>
    </source>
</evidence>
<dbReference type="RefSeq" id="WP_025529343.1">
    <property type="nucleotide sequence ID" value="NZ_CABIXC010000005.1"/>
</dbReference>
<dbReference type="OrthoDB" id="9814946at2"/>
<keyword evidence="1 3" id="KW-0413">Isomerase</keyword>
<dbReference type="InterPro" id="IPR050417">
    <property type="entry name" value="Sugar_Epim/Isomerase"/>
</dbReference>
<evidence type="ECO:0000313" key="6">
    <source>
        <dbReference type="Proteomes" id="UP000095651"/>
    </source>
</evidence>
<keyword evidence="3" id="KW-0670">Pyruvate</keyword>
<dbReference type="InterPro" id="IPR036237">
    <property type="entry name" value="Xyl_isomerase-like_sf"/>
</dbReference>
<dbReference type="AlphaFoldDB" id="A0A174DRW4"/>